<evidence type="ECO:0000313" key="8">
    <source>
        <dbReference type="Proteomes" id="UP001379533"/>
    </source>
</evidence>
<sequence length="326" mass="33985">MKLPRFVSSLISSPVGRAVLALVGMLVLGAIFNADGAFFHWTTHRDMLRQLSVYGMLACGMTLVIITSGIDLSVSSVLAACAVGFSLMTIHMQMNPWVAIVAVLLGGTAVGAVAGVLVGRFKIQPFVVTLAAMVLLRGLAKHLSGGQKISTYIADADKTVTLPPIFEQIDARVLGDNIAIVTLIFLACVAVSAFLLRHARLGRYFYATGGNAEAARLSGVPVTRTLVLAYALSGLFSAIAGVCQAAQEQQGDPETGMGYELQAIAIVVIGGTNLAGGRGGMGLTLVGALTIGYLQKILSINAVGEASRLMLTGAIIVCAVLLQRRK</sequence>
<dbReference type="CDD" id="cd06579">
    <property type="entry name" value="TM_PBP1_transp_AraH_like"/>
    <property type="match status" value="1"/>
</dbReference>
<evidence type="ECO:0000256" key="2">
    <source>
        <dbReference type="ARBA" id="ARBA00022475"/>
    </source>
</evidence>
<dbReference type="Pfam" id="PF02653">
    <property type="entry name" value="BPD_transp_2"/>
    <property type="match status" value="1"/>
</dbReference>
<keyword evidence="2" id="KW-1003">Cell membrane</keyword>
<keyword evidence="5 6" id="KW-0472">Membrane</keyword>
<feature type="transmembrane region" description="Helical" evidence="6">
    <location>
        <begin position="51"/>
        <end position="68"/>
    </location>
</feature>
<evidence type="ECO:0000256" key="4">
    <source>
        <dbReference type="ARBA" id="ARBA00022989"/>
    </source>
</evidence>
<evidence type="ECO:0000256" key="3">
    <source>
        <dbReference type="ARBA" id="ARBA00022692"/>
    </source>
</evidence>
<keyword evidence="4 6" id="KW-1133">Transmembrane helix</keyword>
<feature type="transmembrane region" description="Helical" evidence="6">
    <location>
        <begin position="178"/>
        <end position="196"/>
    </location>
</feature>
<feature type="transmembrane region" description="Helical" evidence="6">
    <location>
        <begin position="227"/>
        <end position="246"/>
    </location>
</feature>
<dbReference type="PANTHER" id="PTHR32196">
    <property type="entry name" value="ABC TRANSPORTER PERMEASE PROTEIN YPHD-RELATED-RELATED"/>
    <property type="match status" value="1"/>
</dbReference>
<feature type="transmembrane region" description="Helical" evidence="6">
    <location>
        <begin position="258"/>
        <end position="277"/>
    </location>
</feature>
<organism evidence="7 8">
    <name type="scientific">Pendulispora brunnea</name>
    <dbReference type="NCBI Taxonomy" id="2905690"/>
    <lineage>
        <taxon>Bacteria</taxon>
        <taxon>Pseudomonadati</taxon>
        <taxon>Myxococcota</taxon>
        <taxon>Myxococcia</taxon>
        <taxon>Myxococcales</taxon>
        <taxon>Sorangiineae</taxon>
        <taxon>Pendulisporaceae</taxon>
        <taxon>Pendulispora</taxon>
    </lineage>
</organism>
<evidence type="ECO:0000256" key="5">
    <source>
        <dbReference type="ARBA" id="ARBA00023136"/>
    </source>
</evidence>
<dbReference type="Proteomes" id="UP001379533">
    <property type="component" value="Chromosome"/>
</dbReference>
<proteinExistence type="predicted"/>
<dbReference type="InterPro" id="IPR001851">
    <property type="entry name" value="ABC_transp_permease"/>
</dbReference>
<feature type="transmembrane region" description="Helical" evidence="6">
    <location>
        <begin position="97"/>
        <end position="117"/>
    </location>
</feature>
<comment type="subcellular location">
    <subcellularLocation>
        <location evidence="1">Cell membrane</location>
        <topology evidence="1">Multi-pass membrane protein</topology>
    </subcellularLocation>
</comment>
<gene>
    <name evidence="7" type="ORF">LZC95_32285</name>
</gene>
<accession>A0ABZ2JXG7</accession>
<protein>
    <submittedName>
        <fullName evidence="7">ABC transporter permease</fullName>
    </submittedName>
</protein>
<feature type="transmembrane region" description="Helical" evidence="6">
    <location>
        <begin position="20"/>
        <end position="39"/>
    </location>
</feature>
<evidence type="ECO:0000313" key="7">
    <source>
        <dbReference type="EMBL" id="WXA91121.1"/>
    </source>
</evidence>
<keyword evidence="3 6" id="KW-0812">Transmembrane</keyword>
<evidence type="ECO:0000256" key="1">
    <source>
        <dbReference type="ARBA" id="ARBA00004651"/>
    </source>
</evidence>
<keyword evidence="8" id="KW-1185">Reference proteome</keyword>
<dbReference type="PANTHER" id="PTHR32196:SF63">
    <property type="entry name" value="INNER MEMBRANE ABC TRANSPORTER PERMEASE PROTEIN YJFF"/>
    <property type="match status" value="1"/>
</dbReference>
<dbReference type="EMBL" id="CP089982">
    <property type="protein sequence ID" value="WXA91121.1"/>
    <property type="molecule type" value="Genomic_DNA"/>
</dbReference>
<dbReference type="RefSeq" id="WP_394841742.1">
    <property type="nucleotide sequence ID" value="NZ_CP089982.1"/>
</dbReference>
<name>A0ABZ2JXG7_9BACT</name>
<reference evidence="7 8" key="1">
    <citation type="submission" date="2021-12" db="EMBL/GenBank/DDBJ databases">
        <title>Discovery of the Pendulisporaceae a myxobacterial family with distinct sporulation behavior and unique specialized metabolism.</title>
        <authorList>
            <person name="Garcia R."/>
            <person name="Popoff A."/>
            <person name="Bader C.D."/>
            <person name="Loehr J."/>
            <person name="Walesch S."/>
            <person name="Walt C."/>
            <person name="Boldt J."/>
            <person name="Bunk B."/>
            <person name="Haeckl F.J.F.P.J."/>
            <person name="Gunesch A.P."/>
            <person name="Birkelbach J."/>
            <person name="Nuebel U."/>
            <person name="Pietschmann T."/>
            <person name="Bach T."/>
            <person name="Mueller R."/>
        </authorList>
    </citation>
    <scope>NUCLEOTIDE SEQUENCE [LARGE SCALE GENOMIC DNA]</scope>
    <source>
        <strain evidence="7 8">MSr12523</strain>
    </source>
</reference>
<evidence type="ECO:0000256" key="6">
    <source>
        <dbReference type="SAM" id="Phobius"/>
    </source>
</evidence>
<feature type="transmembrane region" description="Helical" evidence="6">
    <location>
        <begin position="297"/>
        <end position="322"/>
    </location>
</feature>